<evidence type="ECO:0000313" key="2">
    <source>
        <dbReference type="Proteomes" id="UP000012313"/>
    </source>
</evidence>
<dbReference type="Proteomes" id="UP000012313">
    <property type="component" value="Unassembled WGS sequence"/>
</dbReference>
<dbReference type="Gene3D" id="2.30.30.40">
    <property type="entry name" value="SH3 Domains"/>
    <property type="match status" value="1"/>
</dbReference>
<dbReference type="AlphaFoldDB" id="N1WV91"/>
<gene>
    <name evidence="1" type="ORF">LEP1GSC060_0591</name>
</gene>
<organism evidence="1 2">
    <name type="scientific">Leptospira weilii serovar Ranarum str. ICFT</name>
    <dbReference type="NCBI Taxonomy" id="1218598"/>
    <lineage>
        <taxon>Bacteria</taxon>
        <taxon>Pseudomonadati</taxon>
        <taxon>Spirochaetota</taxon>
        <taxon>Spirochaetia</taxon>
        <taxon>Leptospirales</taxon>
        <taxon>Leptospiraceae</taxon>
        <taxon>Leptospira</taxon>
    </lineage>
</organism>
<dbReference type="EMBL" id="AOHC02000003">
    <property type="protein sequence ID" value="EMY79783.1"/>
    <property type="molecule type" value="Genomic_DNA"/>
</dbReference>
<accession>N1WV91</accession>
<evidence type="ECO:0000313" key="1">
    <source>
        <dbReference type="EMBL" id="EMY79783.1"/>
    </source>
</evidence>
<evidence type="ECO:0008006" key="3">
    <source>
        <dbReference type="Google" id="ProtNLM"/>
    </source>
</evidence>
<comment type="caution">
    <text evidence="1">The sequence shown here is derived from an EMBL/GenBank/DDBJ whole genome shotgun (WGS) entry which is preliminary data.</text>
</comment>
<keyword evidence="2" id="KW-1185">Reference proteome</keyword>
<protein>
    <recommendedName>
        <fullName evidence="3">SH3b domain-containing protein</fullName>
    </recommendedName>
</protein>
<proteinExistence type="predicted"/>
<name>N1WV91_9LEPT</name>
<reference evidence="1" key="1">
    <citation type="submission" date="2013-03" db="EMBL/GenBank/DDBJ databases">
        <authorList>
            <person name="Harkins D.M."/>
            <person name="Durkin A.S."/>
            <person name="Brinkac L.M."/>
            <person name="Haft D.H."/>
            <person name="Selengut J.D."/>
            <person name="Sanka R."/>
            <person name="DePew J."/>
            <person name="Purushe J."/>
            <person name="Hartskeerl R.A."/>
            <person name="Ahmed A."/>
            <person name="van der Linden H."/>
            <person name="Goris M.G.A."/>
            <person name="Vinetz J.M."/>
            <person name="Sutton G.G."/>
            <person name="Nierman W.C."/>
            <person name="Fouts D.E."/>
        </authorList>
    </citation>
    <scope>NUCLEOTIDE SEQUENCE [LARGE SCALE GENOMIC DNA]</scope>
    <source>
        <strain evidence="1">ICFT</strain>
    </source>
</reference>
<sequence>MVSDYMSSVRFIGILILILSLCECRKEKVVKALVLPVSGVILYETPNSQGKSILRIPHMSSVILIKSDKSEVFKNDGTTVSSKWVYIEYGKYKGWAYGGYLELPEMIKEKIQNQEYLTGNWTITDIVEWQDEDQIQIMANSLYDGKYNIVLNPNMSIKYDFHNSILTCNNSICSLVKDKKEYLKFEIINTNELKILTSPFGDVDGVPSGKMELYKILKENGSYFKETNCCVEYIEPRIN</sequence>